<reference evidence="3 4" key="1">
    <citation type="submission" date="2016-11" db="EMBL/GenBank/DDBJ databases">
        <title>The macronuclear genome of Stentor coeruleus: a giant cell with tiny introns.</title>
        <authorList>
            <person name="Slabodnick M."/>
            <person name="Ruby J.G."/>
            <person name="Reiff S.B."/>
            <person name="Swart E.C."/>
            <person name="Gosai S."/>
            <person name="Prabakaran S."/>
            <person name="Witkowska E."/>
            <person name="Larue G.E."/>
            <person name="Fisher S."/>
            <person name="Freeman R.M."/>
            <person name="Gunawardena J."/>
            <person name="Chu W."/>
            <person name="Stover N.A."/>
            <person name="Gregory B.D."/>
            <person name="Nowacki M."/>
            <person name="Derisi J."/>
            <person name="Roy S.W."/>
            <person name="Marshall W.F."/>
            <person name="Sood P."/>
        </authorList>
    </citation>
    <scope>NUCLEOTIDE SEQUENCE [LARGE SCALE GENOMIC DNA]</scope>
    <source>
        <strain evidence="3">WM001</strain>
    </source>
</reference>
<dbReference type="Gene3D" id="1.20.1070.10">
    <property type="entry name" value="Rhodopsin 7-helix transmembrane proteins"/>
    <property type="match status" value="1"/>
</dbReference>
<comment type="caution">
    <text evidence="3">The sequence shown here is derived from an EMBL/GenBank/DDBJ whole genome shotgun (WGS) entry which is preliminary data.</text>
</comment>
<keyword evidence="4" id="KW-1185">Reference proteome</keyword>
<name>A0A1R2BPX1_9CILI</name>
<dbReference type="InterPro" id="IPR027484">
    <property type="entry name" value="PInositol-4-P-5-kinase_N"/>
</dbReference>
<feature type="transmembrane region" description="Helical" evidence="1">
    <location>
        <begin position="39"/>
        <end position="59"/>
    </location>
</feature>
<organism evidence="3 4">
    <name type="scientific">Stentor coeruleus</name>
    <dbReference type="NCBI Taxonomy" id="5963"/>
    <lineage>
        <taxon>Eukaryota</taxon>
        <taxon>Sar</taxon>
        <taxon>Alveolata</taxon>
        <taxon>Ciliophora</taxon>
        <taxon>Postciliodesmatophora</taxon>
        <taxon>Heterotrichea</taxon>
        <taxon>Heterotrichida</taxon>
        <taxon>Stentoridae</taxon>
        <taxon>Stentor</taxon>
    </lineage>
</organism>
<evidence type="ECO:0000256" key="1">
    <source>
        <dbReference type="SAM" id="Phobius"/>
    </source>
</evidence>
<feature type="transmembrane region" description="Helical" evidence="1">
    <location>
        <begin position="79"/>
        <end position="98"/>
    </location>
</feature>
<keyword evidence="1" id="KW-0812">Transmembrane</keyword>
<feature type="transmembrane region" description="Helical" evidence="1">
    <location>
        <begin position="227"/>
        <end position="246"/>
    </location>
</feature>
<dbReference type="Gene3D" id="3.30.800.10">
    <property type="entry name" value="Phosphatidylinositol Phosphate Kinase II Beta"/>
    <property type="match status" value="1"/>
</dbReference>
<feature type="transmembrane region" description="Helical" evidence="1">
    <location>
        <begin position="6"/>
        <end position="27"/>
    </location>
</feature>
<dbReference type="AlphaFoldDB" id="A0A1R2BPX1"/>
<accession>A0A1R2BPX1</accession>
<dbReference type="EMBL" id="MPUH01000500">
    <property type="protein sequence ID" value="OMJ78842.1"/>
    <property type="molecule type" value="Genomic_DNA"/>
</dbReference>
<dbReference type="SUPFAM" id="SSF56104">
    <property type="entry name" value="SAICAR synthase-like"/>
    <property type="match status" value="1"/>
</dbReference>
<gene>
    <name evidence="3" type="ORF">SteCoe_21242</name>
</gene>
<proteinExistence type="predicted"/>
<dbReference type="OrthoDB" id="20783at2759"/>
<keyword evidence="1" id="KW-0472">Membrane</keyword>
<feature type="transmembrane region" description="Helical" evidence="1">
    <location>
        <begin position="193"/>
        <end position="215"/>
    </location>
</feature>
<feature type="domain" description="PIPK" evidence="2">
    <location>
        <begin position="378"/>
        <end position="446"/>
    </location>
</feature>
<dbReference type="Pfam" id="PF01504">
    <property type="entry name" value="PIP5K"/>
    <property type="match status" value="1"/>
</dbReference>
<sequence>MFIWLIPVALFFVAISTVCEVLLIIGYFKIPQMKKHPGFFILAQSIAQLYIDIHWITIINSVRSSLDDSACRILGSFNFYSFVIAWSYTLFLSLEVYLKMSRPVSQNPSKRNKIYFVIAQVSALIPAIVLLISNQNGRSALGTCSIENQSSYNILWALNLLINAPLCVYFCARSLWISRKKSIQIKSGLKYHLYVVLVFTLSMAPGQAFDAINWYILESSNSQIKDWAANLAALIGCMSGTMIFAARVSQKNILRSLWNVLLNRKIKFTSFSHKVSLLTYHRYFDFLDKDMIVKNTVLCLHLVFENTPEEFPEIFEEDKKWKFDVMGVECYVNQYRYNCFARVFKSEKLSKSSLLLSFDADLNLNDFQSRYKAIDDINFTFLTHDSKYFIKSISKSNLNFLCNLSKKYTDRQIEDDSYLLAIYGLFSIEFKNTACINFIVYEKLGYELKDHKKAVLVGNSRLGHPLVIDFYANRNSIIGTDIEYVRLPRIQLRKIIKSIEIDTLVLSMLKDTLYYLKIVYTEEIVYLQNKKKHLLFDGNAAYMGIFMVWNQIEKIKPQEYRAQFLKDFNSAFLLESF</sequence>
<feature type="transmembrane region" description="Helical" evidence="1">
    <location>
        <begin position="153"/>
        <end position="172"/>
    </location>
</feature>
<dbReference type="GO" id="GO:0052742">
    <property type="term" value="F:phosphatidylinositol kinase activity"/>
    <property type="evidence" value="ECO:0007669"/>
    <property type="project" value="InterPro"/>
</dbReference>
<protein>
    <recommendedName>
        <fullName evidence="2">PIPK domain-containing protein</fullName>
    </recommendedName>
</protein>
<feature type="transmembrane region" description="Helical" evidence="1">
    <location>
        <begin position="114"/>
        <end position="133"/>
    </location>
</feature>
<keyword evidence="1" id="KW-1133">Transmembrane helix</keyword>
<dbReference type="Proteomes" id="UP000187209">
    <property type="component" value="Unassembled WGS sequence"/>
</dbReference>
<evidence type="ECO:0000313" key="3">
    <source>
        <dbReference type="EMBL" id="OMJ78842.1"/>
    </source>
</evidence>
<dbReference type="GO" id="GO:0046488">
    <property type="term" value="P:phosphatidylinositol metabolic process"/>
    <property type="evidence" value="ECO:0007669"/>
    <property type="project" value="InterPro"/>
</dbReference>
<evidence type="ECO:0000313" key="4">
    <source>
        <dbReference type="Proteomes" id="UP000187209"/>
    </source>
</evidence>
<dbReference type="InterPro" id="IPR002498">
    <property type="entry name" value="PInositol-4-P-4/5-kinase_core"/>
</dbReference>
<evidence type="ECO:0000259" key="2">
    <source>
        <dbReference type="Pfam" id="PF01504"/>
    </source>
</evidence>